<dbReference type="AlphaFoldDB" id="A0A3M9MPG4"/>
<comment type="subcellular location">
    <subcellularLocation>
        <location evidence="5">Cell membrane</location>
        <topology evidence="5">Multi-pass membrane protein</topology>
    </subcellularLocation>
    <subcellularLocation>
        <location evidence="1">Membrane</location>
        <topology evidence="1">Multi-pass membrane protein</topology>
    </subcellularLocation>
</comment>
<evidence type="ECO:0000256" key="5">
    <source>
        <dbReference type="RuleBase" id="RU363041"/>
    </source>
</evidence>
<keyword evidence="7" id="KW-1185">Reference proteome</keyword>
<proteinExistence type="inferred from homology"/>
<keyword evidence="2 5" id="KW-0812">Transmembrane</keyword>
<evidence type="ECO:0000256" key="3">
    <source>
        <dbReference type="ARBA" id="ARBA00022989"/>
    </source>
</evidence>
<dbReference type="Proteomes" id="UP000271010">
    <property type="component" value="Unassembled WGS sequence"/>
</dbReference>
<comment type="similarity">
    <text evidence="5">Belongs to the 4-toluene sulfonate uptake permease (TSUP) (TC 2.A.102) family.</text>
</comment>
<keyword evidence="5" id="KW-1003">Cell membrane</keyword>
<feature type="transmembrane region" description="Helical" evidence="5">
    <location>
        <begin position="249"/>
        <end position="266"/>
    </location>
</feature>
<name>A0A3M9MPG4_9BACT</name>
<organism evidence="6 7">
    <name type="scientific">Rufibacter immobilis</name>
    <dbReference type="NCBI Taxonomy" id="1348778"/>
    <lineage>
        <taxon>Bacteria</taxon>
        <taxon>Pseudomonadati</taxon>
        <taxon>Bacteroidota</taxon>
        <taxon>Cytophagia</taxon>
        <taxon>Cytophagales</taxon>
        <taxon>Hymenobacteraceae</taxon>
        <taxon>Rufibacter</taxon>
    </lineage>
</organism>
<dbReference type="EMBL" id="RJJE01000017">
    <property type="protein sequence ID" value="RNI27085.1"/>
    <property type="molecule type" value="Genomic_DNA"/>
</dbReference>
<keyword evidence="4 5" id="KW-0472">Membrane</keyword>
<dbReference type="Pfam" id="PF01925">
    <property type="entry name" value="TauE"/>
    <property type="match status" value="1"/>
</dbReference>
<feature type="transmembrane region" description="Helical" evidence="5">
    <location>
        <begin position="110"/>
        <end position="128"/>
    </location>
</feature>
<reference evidence="6 7" key="1">
    <citation type="submission" date="2018-11" db="EMBL/GenBank/DDBJ databases">
        <title>Rufibacter latericius sp. nov., isolated from water in Baiyang Lake.</title>
        <authorList>
            <person name="Yang Y."/>
        </authorList>
    </citation>
    <scope>NUCLEOTIDE SEQUENCE [LARGE SCALE GENOMIC DNA]</scope>
    <source>
        <strain evidence="6 7">MCC P1</strain>
    </source>
</reference>
<feature type="transmembrane region" description="Helical" evidence="5">
    <location>
        <begin position="7"/>
        <end position="34"/>
    </location>
</feature>
<comment type="caution">
    <text evidence="6">The sequence shown here is derived from an EMBL/GenBank/DDBJ whole genome shotgun (WGS) entry which is preliminary data.</text>
</comment>
<accession>A0A3M9MPG4</accession>
<protein>
    <recommendedName>
        <fullName evidence="5">Probable membrane transporter protein</fullName>
    </recommendedName>
</protein>
<keyword evidence="3 5" id="KW-1133">Transmembrane helix</keyword>
<evidence type="ECO:0000313" key="6">
    <source>
        <dbReference type="EMBL" id="RNI27085.1"/>
    </source>
</evidence>
<dbReference type="OrthoDB" id="8559161at2"/>
<dbReference type="PANTHER" id="PTHR43701">
    <property type="entry name" value="MEMBRANE TRANSPORTER PROTEIN MJ0441-RELATED"/>
    <property type="match status" value="1"/>
</dbReference>
<feature type="transmembrane region" description="Helical" evidence="5">
    <location>
        <begin position="149"/>
        <end position="182"/>
    </location>
</feature>
<evidence type="ECO:0000256" key="4">
    <source>
        <dbReference type="ARBA" id="ARBA00023136"/>
    </source>
</evidence>
<sequence length="267" mass="28692">MEILGYMMALLIGLSLGLTGSGGSILTVPILVYLMGLNPVLATSYSLFVVGATSTVGGVRFFRRGLVHVKALLLFGLPSLLTIYVTRVFLLPALPEVLLRAGRVIITKEMFVMVLFSLLMVAAAYSMVRSGSPKAKTAERMGEARSVRYGWVLAQALLVGLISGLVGAGGGFLIIPALVLFLRLDMKMAVGTSLVLIAGNSLVGFLGDMLHYTINWTFLLTFSALSVSGIYLGSAFAHKIDSQALKRGFGWFILVMGVFILFKEIFL</sequence>
<feature type="transmembrane region" description="Helical" evidence="5">
    <location>
        <begin position="218"/>
        <end position="237"/>
    </location>
</feature>
<evidence type="ECO:0000256" key="1">
    <source>
        <dbReference type="ARBA" id="ARBA00004141"/>
    </source>
</evidence>
<evidence type="ECO:0000256" key="2">
    <source>
        <dbReference type="ARBA" id="ARBA00022692"/>
    </source>
</evidence>
<dbReference type="InterPro" id="IPR051598">
    <property type="entry name" value="TSUP/Inactive_protease-like"/>
</dbReference>
<dbReference type="InterPro" id="IPR002781">
    <property type="entry name" value="TM_pro_TauE-like"/>
</dbReference>
<evidence type="ECO:0000313" key="7">
    <source>
        <dbReference type="Proteomes" id="UP000271010"/>
    </source>
</evidence>
<feature type="transmembrane region" description="Helical" evidence="5">
    <location>
        <begin position="40"/>
        <end position="59"/>
    </location>
</feature>
<dbReference type="PANTHER" id="PTHR43701:SF2">
    <property type="entry name" value="MEMBRANE TRANSPORTER PROTEIN YJNA-RELATED"/>
    <property type="match status" value="1"/>
</dbReference>
<dbReference type="GO" id="GO:0005886">
    <property type="term" value="C:plasma membrane"/>
    <property type="evidence" value="ECO:0007669"/>
    <property type="project" value="UniProtKB-SubCell"/>
</dbReference>
<feature type="transmembrane region" description="Helical" evidence="5">
    <location>
        <begin position="71"/>
        <end position="90"/>
    </location>
</feature>
<gene>
    <name evidence="6" type="ORF">EFA69_12965</name>
</gene>